<dbReference type="RefSeq" id="WP_174472842.1">
    <property type="nucleotide sequence ID" value="NZ_JAGINN010000013.1"/>
</dbReference>
<organism evidence="2 3">
    <name type="scientific">Azospirillum melinis</name>
    <dbReference type="NCBI Taxonomy" id="328839"/>
    <lineage>
        <taxon>Bacteria</taxon>
        <taxon>Pseudomonadati</taxon>
        <taxon>Pseudomonadota</taxon>
        <taxon>Alphaproteobacteria</taxon>
        <taxon>Rhodospirillales</taxon>
        <taxon>Azospirillaceae</taxon>
        <taxon>Azospirillum</taxon>
    </lineage>
</organism>
<keyword evidence="3" id="KW-1185">Reference proteome</keyword>
<dbReference type="InterPro" id="IPR043708">
    <property type="entry name" value="DUF5648"/>
</dbReference>
<gene>
    <name evidence="2" type="ORF">GBZ48_21360</name>
</gene>
<sequence length="310" mass="33366">MPLYDSSGYLLDVNKNSLGLYLESYNPTQIKSFKPEYSGLYYISIVSSSRTDNAFLALTVTEDIGGDSKNTPETVVDSGRPIYRFFNMSTGTHFFTSSEGERDNIYKNFNNFSYEGPAFNAATATTSDPITVYRFFNKRTGTHFFTSSEGERDNVIANSSDTYSFEGEAYKALSSDSTNPNAKSLYRFFNKTNGTHFYTASEVERDSIIKTSSATYNFEGVAYKVLDSTVPPAGAPMAQAVAMPPQGEAALQAGVVDAAPADLTAAIGGLQAADPQPVAFGAGAVASDSTGGFVGLFPQQRSDWAAMFAA</sequence>
<dbReference type="EMBL" id="WHOS01000030">
    <property type="protein sequence ID" value="NUB01806.1"/>
    <property type="molecule type" value="Genomic_DNA"/>
</dbReference>
<evidence type="ECO:0000259" key="1">
    <source>
        <dbReference type="Pfam" id="PF18885"/>
    </source>
</evidence>
<proteinExistence type="predicted"/>
<protein>
    <recommendedName>
        <fullName evidence="1">DUF5648 domain-containing protein</fullName>
    </recommendedName>
</protein>
<dbReference type="Proteomes" id="UP000605086">
    <property type="component" value="Unassembled WGS sequence"/>
</dbReference>
<evidence type="ECO:0000313" key="3">
    <source>
        <dbReference type="Proteomes" id="UP000605086"/>
    </source>
</evidence>
<reference evidence="2 3" key="1">
    <citation type="submission" date="2019-10" db="EMBL/GenBank/DDBJ databases">
        <title>Genome sequence of Azospirillum melinis.</title>
        <authorList>
            <person name="Ambrosini A."/>
            <person name="Sant'Anna F.H."/>
            <person name="Cassan F.D."/>
            <person name="Souza E.M."/>
            <person name="Passaglia L.M.P."/>
        </authorList>
    </citation>
    <scope>NUCLEOTIDE SEQUENCE [LARGE SCALE GENOMIC DNA]</scope>
    <source>
        <strain evidence="2 3">TMCY0552</strain>
    </source>
</reference>
<comment type="caution">
    <text evidence="2">The sequence shown here is derived from an EMBL/GenBank/DDBJ whole genome shotgun (WGS) entry which is preliminary data.</text>
</comment>
<accession>A0ABX2KGE7</accession>
<evidence type="ECO:0000313" key="2">
    <source>
        <dbReference type="EMBL" id="NUB01806.1"/>
    </source>
</evidence>
<name>A0ABX2KGE7_9PROT</name>
<dbReference type="Pfam" id="PF18885">
    <property type="entry name" value="DUF5648"/>
    <property type="match status" value="1"/>
</dbReference>
<feature type="domain" description="DUF5648" evidence="1">
    <location>
        <begin position="73"/>
        <end position="172"/>
    </location>
</feature>